<feature type="non-terminal residue" evidence="2">
    <location>
        <position position="126"/>
    </location>
</feature>
<comment type="caution">
    <text evidence="2">The sequence shown here is derived from an EMBL/GenBank/DDBJ whole genome shotgun (WGS) entry which is preliminary data.</text>
</comment>
<protein>
    <recommendedName>
        <fullName evidence="1">C2H2-type domain-containing protein</fullName>
    </recommendedName>
</protein>
<feature type="domain" description="C2H2-type" evidence="1">
    <location>
        <begin position="91"/>
        <end position="113"/>
    </location>
</feature>
<evidence type="ECO:0000313" key="3">
    <source>
        <dbReference type="Proteomes" id="UP001159427"/>
    </source>
</evidence>
<dbReference type="PROSITE" id="PS00028">
    <property type="entry name" value="ZINC_FINGER_C2H2_1"/>
    <property type="match status" value="1"/>
</dbReference>
<gene>
    <name evidence="2" type="ORF">PEVE_00011136</name>
</gene>
<accession>A0ABN8LHH4</accession>
<dbReference type="EMBL" id="CALNXI010000018">
    <property type="protein sequence ID" value="CAH3015032.1"/>
    <property type="molecule type" value="Genomic_DNA"/>
</dbReference>
<name>A0ABN8LHH4_9CNID</name>
<sequence length="126" mass="14495">CCDEGSKLNHVKVKNCRAYIFNNKIYCQIVLPFKDQKSANVVRKQLADLSRKINADISPVYTSRKIKDEIKVKEDKLPLVSQQCVVYSFQCSLCDAGYVGYTCRHLHQRIEEHKGSAIGNHLREQH</sequence>
<evidence type="ECO:0000313" key="2">
    <source>
        <dbReference type="EMBL" id="CAH3015032.1"/>
    </source>
</evidence>
<dbReference type="Proteomes" id="UP001159427">
    <property type="component" value="Unassembled WGS sequence"/>
</dbReference>
<reference evidence="2 3" key="1">
    <citation type="submission" date="2022-05" db="EMBL/GenBank/DDBJ databases">
        <authorList>
            <consortium name="Genoscope - CEA"/>
            <person name="William W."/>
        </authorList>
    </citation>
    <scope>NUCLEOTIDE SEQUENCE [LARGE SCALE GENOMIC DNA]</scope>
</reference>
<evidence type="ECO:0000259" key="1">
    <source>
        <dbReference type="PROSITE" id="PS00028"/>
    </source>
</evidence>
<dbReference type="InterPro" id="IPR013087">
    <property type="entry name" value="Znf_C2H2_type"/>
</dbReference>
<proteinExistence type="predicted"/>
<keyword evidence="3" id="KW-1185">Reference proteome</keyword>
<organism evidence="2 3">
    <name type="scientific">Porites evermanni</name>
    <dbReference type="NCBI Taxonomy" id="104178"/>
    <lineage>
        <taxon>Eukaryota</taxon>
        <taxon>Metazoa</taxon>
        <taxon>Cnidaria</taxon>
        <taxon>Anthozoa</taxon>
        <taxon>Hexacorallia</taxon>
        <taxon>Scleractinia</taxon>
        <taxon>Fungiina</taxon>
        <taxon>Poritidae</taxon>
        <taxon>Porites</taxon>
    </lineage>
</organism>
<feature type="non-terminal residue" evidence="2">
    <location>
        <position position="1"/>
    </location>
</feature>